<protein>
    <submittedName>
        <fullName evidence="1">Uncharacterized protein</fullName>
    </submittedName>
</protein>
<dbReference type="Proteomes" id="UP000197424">
    <property type="component" value="Chromosome"/>
</dbReference>
<organism evidence="1 2">
    <name type="scientific">Laribacter hongkongensis</name>
    <dbReference type="NCBI Taxonomy" id="168471"/>
    <lineage>
        <taxon>Bacteria</taxon>
        <taxon>Pseudomonadati</taxon>
        <taxon>Pseudomonadota</taxon>
        <taxon>Betaproteobacteria</taxon>
        <taxon>Neisseriales</taxon>
        <taxon>Aquaspirillaceae</taxon>
        <taxon>Laribacter</taxon>
    </lineage>
</organism>
<dbReference type="AlphaFoldDB" id="A0A248LJ97"/>
<dbReference type="EMBL" id="CP022115">
    <property type="protein sequence ID" value="ASJ24561.1"/>
    <property type="molecule type" value="Genomic_DNA"/>
</dbReference>
<proteinExistence type="predicted"/>
<evidence type="ECO:0000313" key="1">
    <source>
        <dbReference type="EMBL" id="ASJ24561.1"/>
    </source>
</evidence>
<gene>
    <name evidence="1" type="ORF">LHGZ1_1730</name>
</gene>
<accession>A0A248LJ97</accession>
<evidence type="ECO:0000313" key="2">
    <source>
        <dbReference type="Proteomes" id="UP000197424"/>
    </source>
</evidence>
<name>A0A248LJ97_9NEIS</name>
<sequence>MAESPGESWTLRCFAGVAGCCRHSWQIMPVSGRLLRGCGVSA</sequence>
<reference evidence="2" key="1">
    <citation type="submission" date="2017-06" db="EMBL/GenBank/DDBJ databases">
        <title>Whole genome sequence of Laribacter hongkongensis LHGZ1.</title>
        <authorList>
            <person name="Chen D."/>
            <person name="Wu H."/>
            <person name="Chen J."/>
        </authorList>
    </citation>
    <scope>NUCLEOTIDE SEQUENCE [LARGE SCALE GENOMIC DNA]</scope>
    <source>
        <strain evidence="2">LHGZ1</strain>
    </source>
</reference>